<organism evidence="1 2">
    <name type="scientific">Babesia microti (strain RI)</name>
    <dbReference type="NCBI Taxonomy" id="1133968"/>
    <lineage>
        <taxon>Eukaryota</taxon>
        <taxon>Sar</taxon>
        <taxon>Alveolata</taxon>
        <taxon>Apicomplexa</taxon>
        <taxon>Aconoidasida</taxon>
        <taxon>Piroplasmida</taxon>
        <taxon>Babesiidae</taxon>
        <taxon>Babesia</taxon>
    </lineage>
</organism>
<evidence type="ECO:0000313" key="2">
    <source>
        <dbReference type="Proteomes" id="UP000002899"/>
    </source>
</evidence>
<reference evidence="1 2" key="1">
    <citation type="journal article" date="2012" name="Nucleic Acids Res.">
        <title>Sequencing of the smallest Apicomplexan genome from the human pathogen Babesia microti.</title>
        <authorList>
            <person name="Cornillot E."/>
            <person name="Hadj-Kaddour K."/>
            <person name="Dassouli A."/>
            <person name="Noel B."/>
            <person name="Ranwez V."/>
            <person name="Vacherie B."/>
            <person name="Augagneur Y."/>
            <person name="Bres V."/>
            <person name="Duclos A."/>
            <person name="Randazzo S."/>
            <person name="Carcy B."/>
            <person name="Debierre-Grockiego F."/>
            <person name="Delbecq S."/>
            <person name="Moubri-Menage K."/>
            <person name="Shams-Eldin H."/>
            <person name="Usmani-Brown S."/>
            <person name="Bringaud F."/>
            <person name="Wincker P."/>
            <person name="Vivares C.P."/>
            <person name="Schwarz R.T."/>
            <person name="Schetters T.P."/>
            <person name="Krause P.J."/>
            <person name="Gorenflot A."/>
            <person name="Berry V."/>
            <person name="Barbe V."/>
            <person name="Ben Mamoun C."/>
        </authorList>
    </citation>
    <scope>NUCLEOTIDE SEQUENCE [LARGE SCALE GENOMIC DNA]</scope>
    <source>
        <strain evidence="1 2">RI</strain>
    </source>
</reference>
<dbReference type="KEGG" id="bmic:BMR1_03g01680"/>
<reference evidence="1 2" key="2">
    <citation type="journal article" date="2013" name="PLoS ONE">
        <title>Whole genome mapping and re-organization of the nuclear and mitochondrial genomes of Babesia microti isolates.</title>
        <authorList>
            <person name="Cornillot E."/>
            <person name="Dassouli A."/>
            <person name="Garg A."/>
            <person name="Pachikara N."/>
            <person name="Randazzo S."/>
            <person name="Depoix D."/>
            <person name="Carcy B."/>
            <person name="Delbecq S."/>
            <person name="Frutos R."/>
            <person name="Silva J.C."/>
            <person name="Sutton R."/>
            <person name="Krause P.J."/>
            <person name="Mamoun C.B."/>
        </authorList>
    </citation>
    <scope>NUCLEOTIDE SEQUENCE [LARGE SCALE GENOMIC DNA]</scope>
    <source>
        <strain evidence="1 2">RI</strain>
    </source>
</reference>
<keyword evidence="2" id="KW-1185">Reference proteome</keyword>
<accession>A0A0K3AR62</accession>
<protein>
    <submittedName>
        <fullName evidence="1">Uncharacterized protein</fullName>
    </submittedName>
</protein>
<dbReference type="VEuPathDB" id="PiroplasmaDB:BMR1_03g01680"/>
<evidence type="ECO:0000313" key="1">
    <source>
        <dbReference type="EMBL" id="CTQ40935.1"/>
    </source>
</evidence>
<dbReference type="RefSeq" id="XP_012648946.1">
    <property type="nucleotide sequence ID" value="XM_012793492.1"/>
</dbReference>
<gene>
    <name evidence="1" type="ORF">BMR1_03g01680</name>
</gene>
<name>A0A0K3AR62_BABMR</name>
<dbReference type="Proteomes" id="UP000002899">
    <property type="component" value="Chromosome III"/>
</dbReference>
<dbReference type="AlphaFoldDB" id="A0A0K3AR62"/>
<proteinExistence type="predicted"/>
<dbReference type="GeneID" id="24424971"/>
<sequence length="175" mass="20557">MDYLPVLGEYQSYSGYTDNLAYAKELDHIVNFRVSKLKAAVVDITRDLYDARNYDLHSFSQEVNVRFNDFVNKMFANYSIITSMGYHFEIILFEYKRGTMKLTKKYIPQGEVYFNDAATRAMVYFTVKRLDKLFTEIMDLVESLNNEWEKLKVYVTRGVSEMDHQSTTVNKTIPV</sequence>
<dbReference type="EMBL" id="LN871598">
    <property type="protein sequence ID" value="CTQ40935.1"/>
    <property type="molecule type" value="Genomic_DNA"/>
</dbReference>
<reference evidence="1 2" key="3">
    <citation type="journal article" date="2016" name="Sci. Rep.">
        <title>Genome-wide diversity and gene expression profiling of Babesia microti isolates identify polymorphic genes that mediate host-pathogen interactions.</title>
        <authorList>
            <person name="Silva J.C."/>
            <person name="Cornillot E."/>
            <person name="McCracken C."/>
            <person name="Usmani-Brown S."/>
            <person name="Dwivedi A."/>
            <person name="Ifeonu O.O."/>
            <person name="Crabtree J."/>
            <person name="Gotia H.T."/>
            <person name="Virji A.Z."/>
            <person name="Reynes C."/>
            <person name="Colinge J."/>
            <person name="Kumar V."/>
            <person name="Lawres L."/>
            <person name="Pazzi J.E."/>
            <person name="Pablo J.V."/>
            <person name="Hung C."/>
            <person name="Brancato J."/>
            <person name="Kumari P."/>
            <person name="Orvis J."/>
            <person name="Tretina K."/>
            <person name="Chibucos M."/>
            <person name="Ott S."/>
            <person name="Sadzewicz L."/>
            <person name="Sengamalay N."/>
            <person name="Shetty A.C."/>
            <person name="Su Q."/>
            <person name="Tallon L."/>
            <person name="Fraser C.M."/>
            <person name="Frutos R."/>
            <person name="Molina D.M."/>
            <person name="Krause P.J."/>
            <person name="Ben Mamoun C."/>
        </authorList>
    </citation>
    <scope>NUCLEOTIDE SEQUENCE [LARGE SCALE GENOMIC DNA]</scope>
    <source>
        <strain evidence="1 2">RI</strain>
    </source>
</reference>